<reference evidence="9" key="1">
    <citation type="submission" date="2022-09" db="EMBL/GenBank/DDBJ databases">
        <title>genome sequence of Deinococcus rubellus.</title>
        <authorList>
            <person name="Srinivasan S."/>
        </authorList>
    </citation>
    <scope>NUCLEOTIDE SEQUENCE</scope>
    <source>
        <strain evidence="9">Ant6</strain>
    </source>
</reference>
<evidence type="ECO:0000259" key="8">
    <source>
        <dbReference type="Pfam" id="PF00150"/>
    </source>
</evidence>
<keyword evidence="6" id="KW-0624">Polysaccharide degradation</keyword>
<keyword evidence="4" id="KW-0119">Carbohydrate metabolism</keyword>
<keyword evidence="2 7" id="KW-0378">Hydrolase</keyword>
<evidence type="ECO:0000256" key="7">
    <source>
        <dbReference type="RuleBase" id="RU361153"/>
    </source>
</evidence>
<comment type="similarity">
    <text evidence="1 7">Belongs to the glycosyl hydrolase 5 (cellulase A) family.</text>
</comment>
<evidence type="ECO:0000256" key="6">
    <source>
        <dbReference type="ARBA" id="ARBA00023326"/>
    </source>
</evidence>
<evidence type="ECO:0000256" key="1">
    <source>
        <dbReference type="ARBA" id="ARBA00005641"/>
    </source>
</evidence>
<gene>
    <name evidence="9" type="ORF">N0D28_00025</name>
</gene>
<evidence type="ECO:0000256" key="4">
    <source>
        <dbReference type="ARBA" id="ARBA00023277"/>
    </source>
</evidence>
<dbReference type="RefSeq" id="WP_260560379.1">
    <property type="nucleotide sequence ID" value="NZ_BAABEC010000020.1"/>
</dbReference>
<dbReference type="InterPro" id="IPR017853">
    <property type="entry name" value="GH"/>
</dbReference>
<protein>
    <submittedName>
        <fullName evidence="9">Glycoside hydrolase family 5 protein</fullName>
    </submittedName>
</protein>
<keyword evidence="5 7" id="KW-0326">Glycosidase</keyword>
<dbReference type="Gene3D" id="3.20.20.80">
    <property type="entry name" value="Glycosidases"/>
    <property type="match status" value="1"/>
</dbReference>
<name>A0ABY5YIM5_9DEIO</name>
<evidence type="ECO:0000313" key="9">
    <source>
        <dbReference type="EMBL" id="UWX64104.1"/>
    </source>
</evidence>
<dbReference type="EMBL" id="CP104213">
    <property type="protein sequence ID" value="UWX64104.1"/>
    <property type="molecule type" value="Genomic_DNA"/>
</dbReference>
<dbReference type="SUPFAM" id="SSF51445">
    <property type="entry name" value="(Trans)glycosidases"/>
    <property type="match status" value="1"/>
</dbReference>
<feature type="domain" description="Glycoside hydrolase family 5" evidence="8">
    <location>
        <begin position="18"/>
        <end position="294"/>
    </location>
</feature>
<dbReference type="GO" id="GO:0016787">
    <property type="term" value="F:hydrolase activity"/>
    <property type="evidence" value="ECO:0007669"/>
    <property type="project" value="UniProtKB-KW"/>
</dbReference>
<evidence type="ECO:0000313" key="10">
    <source>
        <dbReference type="Proteomes" id="UP001060261"/>
    </source>
</evidence>
<evidence type="ECO:0000256" key="2">
    <source>
        <dbReference type="ARBA" id="ARBA00022801"/>
    </source>
</evidence>
<dbReference type="Proteomes" id="UP001060261">
    <property type="component" value="Chromosome"/>
</dbReference>
<dbReference type="PANTHER" id="PTHR31297">
    <property type="entry name" value="GLUCAN ENDO-1,6-BETA-GLUCOSIDASE B"/>
    <property type="match status" value="1"/>
</dbReference>
<keyword evidence="10" id="KW-1185">Reference proteome</keyword>
<dbReference type="PANTHER" id="PTHR31297:SF41">
    <property type="entry name" value="ENDOGLUCANASE, PUTATIVE (AFU_ORTHOLOGUE AFUA_5G01830)-RELATED"/>
    <property type="match status" value="1"/>
</dbReference>
<evidence type="ECO:0000256" key="5">
    <source>
        <dbReference type="ARBA" id="ARBA00023295"/>
    </source>
</evidence>
<organism evidence="9 10">
    <name type="scientific">Deinococcus rubellus</name>
    <dbReference type="NCBI Taxonomy" id="1889240"/>
    <lineage>
        <taxon>Bacteria</taxon>
        <taxon>Thermotogati</taxon>
        <taxon>Deinococcota</taxon>
        <taxon>Deinococci</taxon>
        <taxon>Deinococcales</taxon>
        <taxon>Deinococcaceae</taxon>
        <taxon>Deinococcus</taxon>
    </lineage>
</organism>
<proteinExistence type="inferred from homology"/>
<evidence type="ECO:0000256" key="3">
    <source>
        <dbReference type="ARBA" id="ARBA00023001"/>
    </source>
</evidence>
<dbReference type="InterPro" id="IPR001547">
    <property type="entry name" value="Glyco_hydro_5"/>
</dbReference>
<dbReference type="Pfam" id="PF00150">
    <property type="entry name" value="Cellulase"/>
    <property type="match status" value="1"/>
</dbReference>
<accession>A0ABY5YIM5</accession>
<dbReference type="InterPro" id="IPR050386">
    <property type="entry name" value="Glycosyl_hydrolase_5"/>
</dbReference>
<keyword evidence="3" id="KW-0136">Cellulose degradation</keyword>
<sequence length="333" mass="38073">MTYYGFNFQWMYHWEEGTHPKEPNGQALDFMARYGFNFVRIPTNYQFWTKDFDYQNPDEAVFEYLDRYLAACQSRGIHLSLNLHRAPGYCINGQELERDNLWTDAVAQDGFVFLWETFARRYKGVSADDLSFDLVNEPPDIGTRGLTRDIHAALITRTVEAIRAVDPTRPVVIDGLGGGNIAMPELAHLGVTQSGRAYQPYAVSHWGAPWWNGWNTPGAAPEYPGTVYEGRVWNRAALHDFYQPWREVQAAGAPVHIGEFGCYVYTPQHVALRWFKDLFSLFKEYGWGYALWEFEGVFGIVNHGRPGVVYEEIGGYQVDRALLDLMLASRAGE</sequence>